<evidence type="ECO:0000256" key="1">
    <source>
        <dbReference type="SAM" id="Coils"/>
    </source>
</evidence>
<proteinExistence type="predicted"/>
<reference evidence="2" key="1">
    <citation type="journal article" date="2023" name="Mol. Biol. Evol.">
        <title>Third-Generation Sequencing Reveals the Adaptive Role of the Epigenome in Three Deep-Sea Polychaetes.</title>
        <authorList>
            <person name="Perez M."/>
            <person name="Aroh O."/>
            <person name="Sun Y."/>
            <person name="Lan Y."/>
            <person name="Juniper S.K."/>
            <person name="Young C.R."/>
            <person name="Angers B."/>
            <person name="Qian P.Y."/>
        </authorList>
    </citation>
    <scope>NUCLEOTIDE SEQUENCE</scope>
    <source>
        <strain evidence="2">R07B-5</strain>
    </source>
</reference>
<protein>
    <submittedName>
        <fullName evidence="2">Uncharacterized protein</fullName>
    </submittedName>
</protein>
<dbReference type="AlphaFoldDB" id="A0AAD9MVY3"/>
<feature type="coiled-coil region" evidence="1">
    <location>
        <begin position="12"/>
        <end position="118"/>
    </location>
</feature>
<evidence type="ECO:0000313" key="2">
    <source>
        <dbReference type="EMBL" id="KAK2147430.1"/>
    </source>
</evidence>
<dbReference type="EMBL" id="JAODUO010003442">
    <property type="protein sequence ID" value="KAK2147430.1"/>
    <property type="molecule type" value="Genomic_DNA"/>
</dbReference>
<dbReference type="Proteomes" id="UP001209878">
    <property type="component" value="Unassembled WGS sequence"/>
</dbReference>
<name>A0AAD9MVY3_RIDPI</name>
<keyword evidence="3" id="KW-1185">Reference proteome</keyword>
<feature type="non-terminal residue" evidence="2">
    <location>
        <position position="131"/>
    </location>
</feature>
<keyword evidence="1" id="KW-0175">Coiled coil</keyword>
<organism evidence="2 3">
    <name type="scientific">Ridgeia piscesae</name>
    <name type="common">Tubeworm</name>
    <dbReference type="NCBI Taxonomy" id="27915"/>
    <lineage>
        <taxon>Eukaryota</taxon>
        <taxon>Metazoa</taxon>
        <taxon>Spiralia</taxon>
        <taxon>Lophotrochozoa</taxon>
        <taxon>Annelida</taxon>
        <taxon>Polychaeta</taxon>
        <taxon>Sedentaria</taxon>
        <taxon>Canalipalpata</taxon>
        <taxon>Sabellida</taxon>
        <taxon>Siboglinidae</taxon>
        <taxon>Ridgeia</taxon>
    </lineage>
</organism>
<accession>A0AAD9MVY3</accession>
<gene>
    <name evidence="2" type="ORF">NP493_3425g00002</name>
</gene>
<evidence type="ECO:0000313" key="3">
    <source>
        <dbReference type="Proteomes" id="UP001209878"/>
    </source>
</evidence>
<comment type="caution">
    <text evidence="2">The sequence shown here is derived from an EMBL/GenBank/DDBJ whole genome shotgun (WGS) entry which is preliminary data.</text>
</comment>
<sequence>ESGTDGEYDAVLAKSDRRLKEATDRVTKLEESIVGKQTALECLIEENESLKQQLDMASLRDVEAELMQRDTVIKQLSDKLQATVENRDLLQAEYMEQAAQLSSQVQLLQQQLKQVSQHCLLFRVLTDFIER</sequence>